<dbReference type="InterPro" id="IPR035940">
    <property type="entry name" value="CAP_sf"/>
</dbReference>
<keyword evidence="5" id="KW-1185">Reference proteome</keyword>
<dbReference type="PANTHER" id="PTHR31157">
    <property type="entry name" value="SCP DOMAIN-CONTAINING PROTEIN"/>
    <property type="match status" value="1"/>
</dbReference>
<reference evidence="2 4" key="1">
    <citation type="submission" date="2016-02" db="EMBL/GenBank/DDBJ databases">
        <authorList>
            <person name="Wen L."/>
            <person name="He K."/>
            <person name="Yang H."/>
        </authorList>
    </citation>
    <scope>NUCLEOTIDE SEQUENCE [LARGE SCALE GENOMIC DNA]</scope>
    <source>
        <strain evidence="2">Trichococcus_R210</strain>
    </source>
</reference>
<feature type="domain" description="SCP" evidence="1">
    <location>
        <begin position="79"/>
        <end position="198"/>
    </location>
</feature>
<evidence type="ECO:0000259" key="1">
    <source>
        <dbReference type="Pfam" id="PF00188"/>
    </source>
</evidence>
<dbReference type="Pfam" id="PF00188">
    <property type="entry name" value="CAP"/>
    <property type="match status" value="1"/>
</dbReference>
<dbReference type="EMBL" id="FNYT01000011">
    <property type="protein sequence ID" value="SEJ33992.1"/>
    <property type="molecule type" value="Genomic_DNA"/>
</dbReference>
<sequence>MRFIKGLLFIGLAALLVGYGMNRTAFNENFPFLEQAAQSDVAEKIQVLTSPGGVDLLTAPFTRPDEIDYTLVEERIMTLLNELRQEQGLLPLTKNDTLKAAADHRAIETQTSFSHTRPDGSDFYTIILTEDYRYPYQMVGENLAMATYFKDEEGMAEFLFNGWVESEGHYANMIQPDFLEVGIGVHYDGEFLYAVQLFGKQSP</sequence>
<protein>
    <submittedName>
        <fullName evidence="3">Uncharacterized conserved protein YkwD, contains CAP (CSP/antigen 5/PR1) domain</fullName>
    </submittedName>
</protein>
<gene>
    <name evidence="3" type="ORF">SAMN05216375_11187</name>
    <name evidence="2" type="ORF">TR210_268</name>
</gene>
<reference evidence="3 5" key="2">
    <citation type="submission" date="2016-10" db="EMBL/GenBank/DDBJ databases">
        <authorList>
            <person name="Varghese N."/>
            <person name="Submissions S."/>
        </authorList>
    </citation>
    <scope>NUCLEOTIDE SEQUENCE [LARGE SCALE GENOMIC DNA]</scope>
    <source>
        <strain evidence="3 5">DSM 22150</strain>
    </source>
</reference>
<dbReference type="EMBL" id="FJNB01000002">
    <property type="protein sequence ID" value="CZQ83457.1"/>
    <property type="molecule type" value="Genomic_DNA"/>
</dbReference>
<dbReference type="SUPFAM" id="SSF55797">
    <property type="entry name" value="PR-1-like"/>
    <property type="match status" value="1"/>
</dbReference>
<dbReference type="PANTHER" id="PTHR31157:SF1">
    <property type="entry name" value="SCP DOMAIN-CONTAINING PROTEIN"/>
    <property type="match status" value="1"/>
</dbReference>
<evidence type="ECO:0000313" key="3">
    <source>
        <dbReference type="EMBL" id="SEJ33992.1"/>
    </source>
</evidence>
<dbReference type="AlphaFoldDB" id="A0A143Y9J5"/>
<evidence type="ECO:0000313" key="2">
    <source>
        <dbReference type="EMBL" id="CZQ83457.1"/>
    </source>
</evidence>
<evidence type="ECO:0000313" key="5">
    <source>
        <dbReference type="Proteomes" id="UP000199280"/>
    </source>
</evidence>
<organism evidence="2 4">
    <name type="scientific">Trichococcus ilyis</name>
    <dbReference type="NCBI Taxonomy" id="640938"/>
    <lineage>
        <taxon>Bacteria</taxon>
        <taxon>Bacillati</taxon>
        <taxon>Bacillota</taxon>
        <taxon>Bacilli</taxon>
        <taxon>Lactobacillales</taxon>
        <taxon>Carnobacteriaceae</taxon>
        <taxon>Trichococcus</taxon>
    </lineage>
</organism>
<accession>A0A143Y9J5</accession>
<dbReference type="STRING" id="640938.TR210_268"/>
<dbReference type="InterPro" id="IPR014044">
    <property type="entry name" value="CAP_dom"/>
</dbReference>
<dbReference type="Proteomes" id="UP000199280">
    <property type="component" value="Unassembled WGS sequence"/>
</dbReference>
<dbReference type="CDD" id="cd05379">
    <property type="entry name" value="CAP_bacterial"/>
    <property type="match status" value="1"/>
</dbReference>
<name>A0A143Y9J5_9LACT</name>
<dbReference type="Proteomes" id="UP000076878">
    <property type="component" value="Unassembled WGS sequence"/>
</dbReference>
<evidence type="ECO:0000313" key="4">
    <source>
        <dbReference type="Proteomes" id="UP000076878"/>
    </source>
</evidence>
<dbReference type="RefSeq" id="WP_068620800.1">
    <property type="nucleotide sequence ID" value="NZ_FJNB01000002.1"/>
</dbReference>
<dbReference type="Gene3D" id="3.40.33.10">
    <property type="entry name" value="CAP"/>
    <property type="match status" value="1"/>
</dbReference>
<dbReference type="OrthoDB" id="9783944at2"/>
<proteinExistence type="predicted"/>